<dbReference type="AlphaFoldDB" id="A0A8T5UVC2"/>
<dbReference type="NCBIfam" id="NF002099">
    <property type="entry name" value="PRK00944.1"/>
    <property type="match status" value="1"/>
</dbReference>
<reference evidence="6" key="2">
    <citation type="submission" date="2022-04" db="EMBL/GenBank/DDBJ databases">
        <authorList>
            <person name="Bromfield E.S.P."/>
            <person name="Cloutier S."/>
        </authorList>
    </citation>
    <scope>NUCLEOTIDE SEQUENCE</scope>
    <source>
        <strain evidence="6">1S5</strain>
    </source>
</reference>
<proteinExistence type="inferred from homology"/>
<feature type="transmembrane region" description="Helical" evidence="5">
    <location>
        <begin position="145"/>
        <end position="169"/>
    </location>
</feature>
<evidence type="ECO:0000256" key="2">
    <source>
        <dbReference type="ARBA" id="ARBA00022692"/>
    </source>
</evidence>
<evidence type="ECO:0000256" key="5">
    <source>
        <dbReference type="HAMAP-Rule" id="MF_01514"/>
    </source>
</evidence>
<evidence type="ECO:0000256" key="4">
    <source>
        <dbReference type="ARBA" id="ARBA00023136"/>
    </source>
</evidence>
<keyword evidence="4 5" id="KW-0472">Membrane</keyword>
<name>A0A8T5UVC2_9BRAD</name>
<dbReference type="EMBL" id="CP096255">
    <property type="protein sequence ID" value="UPT87910.1"/>
    <property type="molecule type" value="Genomic_DNA"/>
</dbReference>
<dbReference type="RefSeq" id="WP_166062244.1">
    <property type="nucleotide sequence ID" value="NZ_CP096251.1"/>
</dbReference>
<evidence type="ECO:0000256" key="3">
    <source>
        <dbReference type="ARBA" id="ARBA00022989"/>
    </source>
</evidence>
<reference evidence="6" key="1">
    <citation type="journal article" date="2017" name="Syst. Appl. Microbiol.">
        <title>Soybeans inoculated with root zone soils of Canadian native legumes harbour diverse and novel Bradyrhizobium spp. that possess agricultural potential.</title>
        <authorList>
            <person name="Bromfield E.S.P."/>
            <person name="Cloutier S."/>
            <person name="Tambong J.T."/>
            <person name="Tran Thi T.V."/>
        </authorList>
    </citation>
    <scope>NUCLEOTIDE SEQUENCE</scope>
    <source>
        <strain evidence="6">1S5</strain>
    </source>
</reference>
<dbReference type="InterPro" id="IPR019691">
    <property type="entry name" value="DUF2585"/>
</dbReference>
<protein>
    <recommendedName>
        <fullName evidence="5">UPF0314 protein HAP41_0000001755</fullName>
    </recommendedName>
</protein>
<keyword evidence="2 5" id="KW-0812">Transmembrane</keyword>
<keyword evidence="3 5" id="KW-1133">Transmembrane helix</keyword>
<dbReference type="GO" id="GO:0005886">
    <property type="term" value="C:plasma membrane"/>
    <property type="evidence" value="ECO:0007669"/>
    <property type="project" value="UniProtKB-SubCell"/>
</dbReference>
<feature type="transmembrane region" description="Helical" evidence="5">
    <location>
        <begin position="16"/>
        <end position="36"/>
    </location>
</feature>
<accession>A0A8T5UVC2</accession>
<keyword evidence="1 5" id="KW-1003">Cell membrane</keyword>
<evidence type="ECO:0000256" key="1">
    <source>
        <dbReference type="ARBA" id="ARBA00022475"/>
    </source>
</evidence>
<evidence type="ECO:0000313" key="6">
    <source>
        <dbReference type="EMBL" id="UPT87910.1"/>
    </source>
</evidence>
<evidence type="ECO:0000313" key="7">
    <source>
        <dbReference type="Proteomes" id="UP000551709"/>
    </source>
</evidence>
<organism evidence="6 7">
    <name type="scientific">Bradyrhizobium barranii subsp. apii</name>
    <dbReference type="NCBI Taxonomy" id="2819348"/>
    <lineage>
        <taxon>Bacteria</taxon>
        <taxon>Pseudomonadati</taxon>
        <taxon>Pseudomonadota</taxon>
        <taxon>Alphaproteobacteria</taxon>
        <taxon>Hyphomicrobiales</taxon>
        <taxon>Nitrobacteraceae</taxon>
        <taxon>Bradyrhizobium</taxon>
        <taxon>Bradyrhizobium barranii</taxon>
    </lineage>
</organism>
<feature type="transmembrane region" description="Helical" evidence="5">
    <location>
        <begin position="66"/>
        <end position="86"/>
    </location>
</feature>
<sequence>MTLTSTHESKVAVPPLAWVGIALLLLALQASILFAMGRVPICTCGYVKLWHGVVNSSENSQHITDWYTFSHILHGFLFYGLTWLLFARLPFLQLSWPARLIVAMLIEGAWEIVENSPFIIERYRAGTISLDYFGDSIVNSISDNLAMMLGFLAARVLPVSVTVLLGLAFEIMLALHIRDNLTLNILMLIHPIDAVKQWQSGPPII</sequence>
<dbReference type="Proteomes" id="UP000551709">
    <property type="component" value="Chromosome"/>
</dbReference>
<gene>
    <name evidence="6" type="ORF">HAP41_0000001755</name>
</gene>
<comment type="similarity">
    <text evidence="5">Belongs to the UPF0314 family.</text>
</comment>
<comment type="subcellular location">
    <subcellularLocation>
        <location evidence="5">Cell membrane</location>
        <topology evidence="5">Multi-pass membrane protein</topology>
    </subcellularLocation>
</comment>
<dbReference type="HAMAP" id="MF_01514">
    <property type="entry name" value="UPF0314"/>
    <property type="match status" value="1"/>
</dbReference>
<dbReference type="Pfam" id="PF10755">
    <property type="entry name" value="DUF2585"/>
    <property type="match status" value="1"/>
</dbReference>